<keyword evidence="13" id="KW-1185">Reference proteome</keyword>
<keyword evidence="5 10" id="KW-0592">Phosphate transport</keyword>
<feature type="transmembrane region" description="Helical" evidence="9">
    <location>
        <begin position="83"/>
        <end position="110"/>
    </location>
</feature>
<keyword evidence="7 9" id="KW-1133">Transmembrane helix</keyword>
<dbReference type="PROSITE" id="PS50928">
    <property type="entry name" value="ABC_TM1"/>
    <property type="match status" value="1"/>
</dbReference>
<protein>
    <recommendedName>
        <fullName evidence="10">Phosphate transport system permease protein</fullName>
    </recommendedName>
</protein>
<evidence type="ECO:0000256" key="9">
    <source>
        <dbReference type="RuleBase" id="RU363032"/>
    </source>
</evidence>
<dbReference type="EMBL" id="CP063845">
    <property type="protein sequence ID" value="UFP95439.1"/>
    <property type="molecule type" value="Genomic_DNA"/>
</dbReference>
<accession>A0ABY3PP80</accession>
<keyword evidence="3 9" id="KW-0813">Transport</keyword>
<evidence type="ECO:0000256" key="8">
    <source>
        <dbReference type="ARBA" id="ARBA00023136"/>
    </source>
</evidence>
<dbReference type="Pfam" id="PF00528">
    <property type="entry name" value="BPD_transp_1"/>
    <property type="match status" value="1"/>
</dbReference>
<dbReference type="CDD" id="cd06261">
    <property type="entry name" value="TM_PBP2"/>
    <property type="match status" value="1"/>
</dbReference>
<dbReference type="PANTHER" id="PTHR30425">
    <property type="entry name" value="PHOSPHATE TRANSPORT SYSTEM PERMEASE PROTEIN PST"/>
    <property type="match status" value="1"/>
</dbReference>
<evidence type="ECO:0000259" key="11">
    <source>
        <dbReference type="PROSITE" id="PS50928"/>
    </source>
</evidence>
<name>A0ABY3PP80_9CYAN</name>
<dbReference type="InterPro" id="IPR035906">
    <property type="entry name" value="MetI-like_sf"/>
</dbReference>
<feature type="transmembrane region" description="Helical" evidence="9">
    <location>
        <begin position="31"/>
        <end position="51"/>
    </location>
</feature>
<sequence>MQTQPSNQLEAPENLTVGGGSLQPDTIARGVFLVAALAVVGTLFWMAFVVARDALPAISKFGLGFLVNSTWDPVVEEFGGLTFVFGTIASSAIAMLLAVPVGLGIAIFLTEDFLPEWILTPIAFMVELLAAIPSVVYGLWGIFVMIPIVRAVETFLNQTLGWIQIGGKSIFGVPYGPGLLTAGVLLAIMILPTIASISRDVLKAIPRSLRNGSLALGATRWETIFRVLLPAASSGVVGACILGLGRALGETMAVTMVIGNTPQIDTSIFAPAYTIAALLANEFAEANTAVHIGALFFAALLLFLITLLVNIVAELIVRRVSLERN</sequence>
<evidence type="ECO:0000256" key="1">
    <source>
        <dbReference type="ARBA" id="ARBA00004651"/>
    </source>
</evidence>
<feature type="transmembrane region" description="Helical" evidence="9">
    <location>
        <begin position="179"/>
        <end position="202"/>
    </location>
</feature>
<evidence type="ECO:0000256" key="7">
    <source>
        <dbReference type="ARBA" id="ARBA00022989"/>
    </source>
</evidence>
<evidence type="ECO:0000313" key="12">
    <source>
        <dbReference type="EMBL" id="UFP95439.1"/>
    </source>
</evidence>
<dbReference type="InterPro" id="IPR051124">
    <property type="entry name" value="Phosphate_Transport_Permease"/>
</dbReference>
<proteinExistence type="inferred from homology"/>
<dbReference type="SUPFAM" id="SSF161098">
    <property type="entry name" value="MetI-like"/>
    <property type="match status" value="1"/>
</dbReference>
<evidence type="ECO:0000256" key="2">
    <source>
        <dbReference type="ARBA" id="ARBA00007069"/>
    </source>
</evidence>
<dbReference type="Gene3D" id="1.10.3720.10">
    <property type="entry name" value="MetI-like"/>
    <property type="match status" value="1"/>
</dbReference>
<evidence type="ECO:0000256" key="4">
    <source>
        <dbReference type="ARBA" id="ARBA00022475"/>
    </source>
</evidence>
<evidence type="ECO:0000256" key="5">
    <source>
        <dbReference type="ARBA" id="ARBA00022592"/>
    </source>
</evidence>
<evidence type="ECO:0000313" key="13">
    <source>
        <dbReference type="Proteomes" id="UP001054846"/>
    </source>
</evidence>
<gene>
    <name evidence="12" type="primary">pstC</name>
    <name evidence="12" type="ORF">ISF26_04095</name>
</gene>
<feature type="domain" description="ABC transmembrane type-1" evidence="11">
    <location>
        <begin position="84"/>
        <end position="313"/>
    </location>
</feature>
<dbReference type="InterPro" id="IPR000515">
    <property type="entry name" value="MetI-like"/>
</dbReference>
<comment type="function">
    <text evidence="10">Part of the binding-protein-dependent transport system for phosphate; probably responsible for the translocation of the substrate across the membrane.</text>
</comment>
<dbReference type="Proteomes" id="UP001054846">
    <property type="component" value="Chromosome"/>
</dbReference>
<evidence type="ECO:0000256" key="6">
    <source>
        <dbReference type="ARBA" id="ARBA00022692"/>
    </source>
</evidence>
<reference evidence="12 13" key="1">
    <citation type="journal article" date="2021" name="Genome Biol. Evol.">
        <title>Complete Genome Sequencing of a Novel Gloeobacter Species from a Waterfall Cave in Mexico.</title>
        <authorList>
            <person name="Saw J.H."/>
            <person name="Cardona T."/>
            <person name="Montejano G."/>
        </authorList>
    </citation>
    <scope>NUCLEOTIDE SEQUENCE [LARGE SCALE GENOMIC DNA]</scope>
    <source>
        <strain evidence="12">MG652769</strain>
    </source>
</reference>
<feature type="transmembrane region" description="Helical" evidence="9">
    <location>
        <begin position="223"/>
        <end position="244"/>
    </location>
</feature>
<dbReference type="InterPro" id="IPR011864">
    <property type="entry name" value="Phosphate_PstC"/>
</dbReference>
<keyword evidence="8 9" id="KW-0472">Membrane</keyword>
<keyword evidence="6 9" id="KW-0812">Transmembrane</keyword>
<keyword evidence="4 10" id="KW-1003">Cell membrane</keyword>
<feature type="transmembrane region" description="Helical" evidence="9">
    <location>
        <begin position="292"/>
        <end position="317"/>
    </location>
</feature>
<comment type="similarity">
    <text evidence="2 10">Belongs to the binding-protein-dependent transport system permease family. CysTW subfamily.</text>
</comment>
<dbReference type="NCBIfam" id="TIGR02138">
    <property type="entry name" value="phosphate_pstC"/>
    <property type="match status" value="1"/>
</dbReference>
<comment type="subcellular location">
    <subcellularLocation>
        <location evidence="1 9">Cell membrane</location>
        <topology evidence="1 9">Multi-pass membrane protein</topology>
    </subcellularLocation>
</comment>
<dbReference type="PANTHER" id="PTHR30425:SF1">
    <property type="entry name" value="PHOSPHATE TRANSPORT SYSTEM PERMEASE PROTEIN PSTC"/>
    <property type="match status" value="1"/>
</dbReference>
<evidence type="ECO:0000256" key="10">
    <source>
        <dbReference type="RuleBase" id="RU363054"/>
    </source>
</evidence>
<organism evidence="12 13">
    <name type="scientific">Gloeobacter morelensis MG652769</name>
    <dbReference type="NCBI Taxonomy" id="2781736"/>
    <lineage>
        <taxon>Bacteria</taxon>
        <taxon>Bacillati</taxon>
        <taxon>Cyanobacteriota</taxon>
        <taxon>Cyanophyceae</taxon>
        <taxon>Gloeobacterales</taxon>
        <taxon>Gloeobacteraceae</taxon>
        <taxon>Gloeobacter</taxon>
        <taxon>Gloeobacter morelensis</taxon>
    </lineage>
</organism>
<evidence type="ECO:0000256" key="3">
    <source>
        <dbReference type="ARBA" id="ARBA00022448"/>
    </source>
</evidence>
<dbReference type="RefSeq" id="WP_230842666.1">
    <property type="nucleotide sequence ID" value="NZ_CP063845.1"/>
</dbReference>
<feature type="transmembrane region" description="Helical" evidence="9">
    <location>
        <begin position="122"/>
        <end position="149"/>
    </location>
</feature>